<evidence type="ECO:0000313" key="2">
    <source>
        <dbReference type="Proteomes" id="UP001420932"/>
    </source>
</evidence>
<protein>
    <submittedName>
        <fullName evidence="1">Uncharacterized protein</fullName>
    </submittedName>
</protein>
<sequence length="91" mass="10507">MTREDDCISMASCTRIPSWFESMSRQFAENPERVTEVIDKDEPTLRNCRALDVALRFKTMPKTHVTAKNAIAMVDAVIAFLSELKKKRKTW</sequence>
<keyword evidence="2" id="KW-1185">Reference proteome</keyword>
<organism evidence="1 2">
    <name type="scientific">Stephania yunnanensis</name>
    <dbReference type="NCBI Taxonomy" id="152371"/>
    <lineage>
        <taxon>Eukaryota</taxon>
        <taxon>Viridiplantae</taxon>
        <taxon>Streptophyta</taxon>
        <taxon>Embryophyta</taxon>
        <taxon>Tracheophyta</taxon>
        <taxon>Spermatophyta</taxon>
        <taxon>Magnoliopsida</taxon>
        <taxon>Ranunculales</taxon>
        <taxon>Menispermaceae</taxon>
        <taxon>Menispermoideae</taxon>
        <taxon>Cissampelideae</taxon>
        <taxon>Stephania</taxon>
    </lineage>
</organism>
<proteinExistence type="predicted"/>
<accession>A0AAP0EFV7</accession>
<gene>
    <name evidence="1" type="ORF">Syun_027405</name>
</gene>
<reference evidence="1 2" key="1">
    <citation type="submission" date="2024-01" db="EMBL/GenBank/DDBJ databases">
        <title>Genome assemblies of Stephania.</title>
        <authorList>
            <person name="Yang L."/>
        </authorList>
    </citation>
    <scope>NUCLEOTIDE SEQUENCE [LARGE SCALE GENOMIC DNA]</scope>
    <source>
        <strain evidence="1">YNDBR</strain>
        <tissue evidence="1">Leaf</tissue>
    </source>
</reference>
<evidence type="ECO:0000313" key="1">
    <source>
        <dbReference type="EMBL" id="KAK9092494.1"/>
    </source>
</evidence>
<name>A0AAP0EFV7_9MAGN</name>
<comment type="caution">
    <text evidence="1">The sequence shown here is derived from an EMBL/GenBank/DDBJ whole genome shotgun (WGS) entry which is preliminary data.</text>
</comment>
<dbReference type="Proteomes" id="UP001420932">
    <property type="component" value="Unassembled WGS sequence"/>
</dbReference>
<dbReference type="EMBL" id="JBBNAF010000012">
    <property type="protein sequence ID" value="KAK9092494.1"/>
    <property type="molecule type" value="Genomic_DNA"/>
</dbReference>
<dbReference type="AlphaFoldDB" id="A0AAP0EFV7"/>